<evidence type="ECO:0000313" key="1">
    <source>
        <dbReference type="EMBL" id="GAG81157.1"/>
    </source>
</evidence>
<organism evidence="1">
    <name type="scientific">marine sediment metagenome</name>
    <dbReference type="NCBI Taxonomy" id="412755"/>
    <lineage>
        <taxon>unclassified sequences</taxon>
        <taxon>metagenomes</taxon>
        <taxon>ecological metagenomes</taxon>
    </lineage>
</organism>
<dbReference type="EMBL" id="BART01019042">
    <property type="protein sequence ID" value="GAG81157.1"/>
    <property type="molecule type" value="Genomic_DNA"/>
</dbReference>
<accession>X1BIU9</accession>
<reference evidence="1" key="1">
    <citation type="journal article" date="2014" name="Front. Microbiol.">
        <title>High frequency of phylogenetically diverse reductive dehalogenase-homologous genes in deep subseafloor sedimentary metagenomes.</title>
        <authorList>
            <person name="Kawai M."/>
            <person name="Futagami T."/>
            <person name="Toyoda A."/>
            <person name="Takaki Y."/>
            <person name="Nishi S."/>
            <person name="Hori S."/>
            <person name="Arai W."/>
            <person name="Tsubouchi T."/>
            <person name="Morono Y."/>
            <person name="Uchiyama I."/>
            <person name="Ito T."/>
            <person name="Fujiyama A."/>
            <person name="Inagaki F."/>
            <person name="Takami H."/>
        </authorList>
    </citation>
    <scope>NUCLEOTIDE SEQUENCE</scope>
    <source>
        <strain evidence="1">Expedition CK06-06</strain>
    </source>
</reference>
<sequence length="100" mass="11154">MDKAIAEKIARDYIIESRAKGLNLTLHEGPDFPSGIYGFNPADQYLFTYTIGSPTRSVSLSSHILSPTCVEVQRKQLLASGCELKMHCKENKSENFSQTE</sequence>
<proteinExistence type="predicted"/>
<name>X1BIU9_9ZZZZ</name>
<gene>
    <name evidence="1" type="ORF">S01H4_35752</name>
</gene>
<protein>
    <submittedName>
        <fullName evidence="1">Uncharacterized protein</fullName>
    </submittedName>
</protein>
<comment type="caution">
    <text evidence="1">The sequence shown here is derived from an EMBL/GenBank/DDBJ whole genome shotgun (WGS) entry which is preliminary data.</text>
</comment>
<dbReference type="AlphaFoldDB" id="X1BIU9"/>